<reference evidence="2 3" key="1">
    <citation type="journal article" date="2022" name="G3 (Bethesda)">
        <title>Enemy or ally: a genomic approach to elucidate the lifestyle of Phyllosticta citrichinaensis.</title>
        <authorList>
            <person name="Buijs V.A."/>
            <person name="Groenewald J.Z."/>
            <person name="Haridas S."/>
            <person name="LaButti K.M."/>
            <person name="Lipzen A."/>
            <person name="Martin F.M."/>
            <person name="Barry K."/>
            <person name="Grigoriev I.V."/>
            <person name="Crous P.W."/>
            <person name="Seidl M.F."/>
        </authorList>
    </citation>
    <scope>NUCLEOTIDE SEQUENCE [LARGE SCALE GENOMIC DNA]</scope>
    <source>
        <strain evidence="2 3">CBS 129764</strain>
    </source>
</reference>
<dbReference type="Proteomes" id="UP001456524">
    <property type="component" value="Unassembled WGS sequence"/>
</dbReference>
<name>A0ABR1XIW0_9PEZI</name>
<organism evidence="2 3">
    <name type="scientific">Phyllosticta citrichinensis</name>
    <dbReference type="NCBI Taxonomy" id="1130410"/>
    <lineage>
        <taxon>Eukaryota</taxon>
        <taxon>Fungi</taxon>
        <taxon>Dikarya</taxon>
        <taxon>Ascomycota</taxon>
        <taxon>Pezizomycotina</taxon>
        <taxon>Dothideomycetes</taxon>
        <taxon>Dothideomycetes incertae sedis</taxon>
        <taxon>Botryosphaeriales</taxon>
        <taxon>Phyllostictaceae</taxon>
        <taxon>Phyllosticta</taxon>
    </lineage>
</organism>
<protein>
    <submittedName>
        <fullName evidence="2">Uncharacterized protein</fullName>
    </submittedName>
</protein>
<evidence type="ECO:0000256" key="1">
    <source>
        <dbReference type="SAM" id="MobiDB-lite"/>
    </source>
</evidence>
<keyword evidence="3" id="KW-1185">Reference proteome</keyword>
<feature type="region of interest" description="Disordered" evidence="1">
    <location>
        <begin position="1"/>
        <end position="22"/>
    </location>
</feature>
<evidence type="ECO:0000313" key="3">
    <source>
        <dbReference type="Proteomes" id="UP001456524"/>
    </source>
</evidence>
<dbReference type="EMBL" id="JBBWUH010000009">
    <property type="protein sequence ID" value="KAK8157078.1"/>
    <property type="molecule type" value="Genomic_DNA"/>
</dbReference>
<sequence>MLPWRGRAGPRSRTAAAARESEAKRFGTLAVASRQKGKAAAASAAAGFPPSVCSSHTTTCSSHAPCAQPKTSSSNAKIKWRRRCVAFVFPRHPFVQWWQGTRQQSINQAIQTVAAAAAVSHVSVFKASFFGAADASACCCCCCCVSSHCTARLRLPACLAPPPSFAILRLSVWLSVCGVSVRRFSMYVRVRQTPPTHLPAPPPPLPP</sequence>
<evidence type="ECO:0000313" key="2">
    <source>
        <dbReference type="EMBL" id="KAK8157078.1"/>
    </source>
</evidence>
<proteinExistence type="predicted"/>
<gene>
    <name evidence="2" type="ORF">IWX90DRAFT_313859</name>
</gene>
<comment type="caution">
    <text evidence="2">The sequence shown here is derived from an EMBL/GenBank/DDBJ whole genome shotgun (WGS) entry which is preliminary data.</text>
</comment>
<accession>A0ABR1XIW0</accession>